<proteinExistence type="predicted"/>
<dbReference type="EC" id="2.1.1.264" evidence="3"/>
<sequence length="135" mass="15203">MPDALKLFASTPKGMEQLLADEIKQFGGFHMNPVRAGVEFTGTLETAYKLCLWSRIANRVLLPLPSFEAKTPEALYDGIQKTDWSQHMSPEGTMAVDFNISRSKINHSHYAALKVKDAVVDQFRDKYDLRPSVDT</sequence>
<keyword evidence="3" id="KW-0808">Transferase</keyword>
<dbReference type="AlphaFoldDB" id="A0A3B0ZB03"/>
<dbReference type="PROSITE" id="PS51165">
    <property type="entry name" value="THUMP"/>
    <property type="match status" value="1"/>
</dbReference>
<organism evidence="3">
    <name type="scientific">hydrothermal vent metagenome</name>
    <dbReference type="NCBI Taxonomy" id="652676"/>
    <lineage>
        <taxon>unclassified sequences</taxon>
        <taxon>metagenomes</taxon>
        <taxon>ecological metagenomes</taxon>
    </lineage>
</organism>
<dbReference type="GO" id="GO:0070043">
    <property type="term" value="F:rRNA (guanine-N7-)-methyltransferase activity"/>
    <property type="evidence" value="ECO:0007669"/>
    <property type="project" value="TreeGrafter"/>
</dbReference>
<reference evidence="3" key="1">
    <citation type="submission" date="2018-06" db="EMBL/GenBank/DDBJ databases">
        <authorList>
            <person name="Zhirakovskaya E."/>
        </authorList>
    </citation>
    <scope>NUCLEOTIDE SEQUENCE</scope>
</reference>
<dbReference type="InterPro" id="IPR054170">
    <property type="entry name" value="RlmL_1st"/>
</dbReference>
<evidence type="ECO:0000259" key="2">
    <source>
        <dbReference type="PROSITE" id="PS51165"/>
    </source>
</evidence>
<evidence type="ECO:0000313" key="3">
    <source>
        <dbReference type="EMBL" id="VAW85393.1"/>
    </source>
</evidence>
<name>A0A3B0ZB03_9ZZZZ</name>
<dbReference type="EMBL" id="UOFP01000092">
    <property type="protein sequence ID" value="VAW85393.1"/>
    <property type="molecule type" value="Genomic_DNA"/>
</dbReference>
<accession>A0A3B0ZB03</accession>
<protein>
    <submittedName>
        <fullName evidence="3">23S rRNA (Guanine(2445)-N(2))-methyltransferase / 23S rRNA (Guanine(2069)-N(7))-methyltransferase</fullName>
        <ecNumber evidence="3">2.1.1.173</ecNumber>
        <ecNumber evidence="3">2.1.1.264</ecNumber>
    </submittedName>
</protein>
<dbReference type="EC" id="2.1.1.173" evidence="3"/>
<gene>
    <name evidence="3" type="ORF">MNBD_GAMMA18-1043</name>
</gene>
<dbReference type="Gene3D" id="3.30.2130.30">
    <property type="match status" value="1"/>
</dbReference>
<dbReference type="PANTHER" id="PTHR47313">
    <property type="entry name" value="RIBOSOMAL RNA LARGE SUBUNIT METHYLTRANSFERASE K/L"/>
    <property type="match status" value="1"/>
</dbReference>
<dbReference type="Pfam" id="PF02926">
    <property type="entry name" value="THUMP"/>
    <property type="match status" value="1"/>
</dbReference>
<keyword evidence="1 3" id="KW-0489">Methyltransferase</keyword>
<feature type="non-terminal residue" evidence="3">
    <location>
        <position position="135"/>
    </location>
</feature>
<evidence type="ECO:0000256" key="1">
    <source>
        <dbReference type="ARBA" id="ARBA00022603"/>
    </source>
</evidence>
<dbReference type="PANTHER" id="PTHR47313:SF1">
    <property type="entry name" value="RIBOSOMAL RNA LARGE SUBUNIT METHYLTRANSFERASE K_L"/>
    <property type="match status" value="1"/>
</dbReference>
<dbReference type="Pfam" id="PF22020">
    <property type="entry name" value="RlmL_1st"/>
    <property type="match status" value="1"/>
</dbReference>
<dbReference type="InterPro" id="IPR004114">
    <property type="entry name" value="THUMP_dom"/>
</dbReference>
<feature type="domain" description="THUMP" evidence="2">
    <location>
        <begin position="46"/>
        <end position="135"/>
    </location>
</feature>
<dbReference type="GO" id="GO:0003723">
    <property type="term" value="F:RNA binding"/>
    <property type="evidence" value="ECO:0007669"/>
    <property type="project" value="InterPro"/>
</dbReference>
<dbReference type="CDD" id="cd11715">
    <property type="entry name" value="THUMP_AdoMetMT"/>
    <property type="match status" value="1"/>
</dbReference>
<dbReference type="GO" id="GO:0052915">
    <property type="term" value="F:23S rRNA (guanine(2445)-N(2))-methyltransferase activity"/>
    <property type="evidence" value="ECO:0007669"/>
    <property type="project" value="UniProtKB-EC"/>
</dbReference>